<name>A0A6C0CLW2_9ZZZZ</name>
<organism evidence="2">
    <name type="scientific">viral metagenome</name>
    <dbReference type="NCBI Taxonomy" id="1070528"/>
    <lineage>
        <taxon>unclassified sequences</taxon>
        <taxon>metagenomes</taxon>
        <taxon>organismal metagenomes</taxon>
    </lineage>
</organism>
<reference evidence="2" key="1">
    <citation type="journal article" date="2020" name="Nature">
        <title>Giant virus diversity and host interactions through global metagenomics.</title>
        <authorList>
            <person name="Schulz F."/>
            <person name="Roux S."/>
            <person name="Paez-Espino D."/>
            <person name="Jungbluth S."/>
            <person name="Walsh D.A."/>
            <person name="Denef V.J."/>
            <person name="McMahon K.D."/>
            <person name="Konstantinidis K.T."/>
            <person name="Eloe-Fadrosh E.A."/>
            <person name="Kyrpides N.C."/>
            <person name="Woyke T."/>
        </authorList>
    </citation>
    <scope>NUCLEOTIDE SEQUENCE</scope>
    <source>
        <strain evidence="2">GVMAG-M-3300021375-17</strain>
    </source>
</reference>
<dbReference type="EMBL" id="MN739451">
    <property type="protein sequence ID" value="QHT05207.1"/>
    <property type="molecule type" value="Genomic_DNA"/>
</dbReference>
<proteinExistence type="predicted"/>
<sequence length="133" mass="14630">MLGGKVNGLSVPGGSTSTHTADRAMMRKKLTRSWNTKYARGVYKGKNRVITPFRAVTNSGDFLARQNYSCGGPNPSHRAPGGIRSRFGSMLSNCDGTGIEASSTNVKYVYDSSDFIYYKKQVVMNRNYNDDAK</sequence>
<dbReference type="AlphaFoldDB" id="A0A6C0CLW2"/>
<accession>A0A6C0CLW2</accession>
<feature type="region of interest" description="Disordered" evidence="1">
    <location>
        <begin position="1"/>
        <end position="26"/>
    </location>
</feature>
<evidence type="ECO:0000256" key="1">
    <source>
        <dbReference type="SAM" id="MobiDB-lite"/>
    </source>
</evidence>
<protein>
    <submittedName>
        <fullName evidence="2">Uncharacterized protein</fullName>
    </submittedName>
</protein>
<evidence type="ECO:0000313" key="2">
    <source>
        <dbReference type="EMBL" id="QHT05207.1"/>
    </source>
</evidence>